<dbReference type="Proteomes" id="UP000006028">
    <property type="component" value="Unassembled WGS sequence"/>
</dbReference>
<dbReference type="OrthoDB" id="2223458at2"/>
<reference evidence="1 2" key="1">
    <citation type="submission" date="2010-08" db="EMBL/GenBank/DDBJ databases">
        <authorList>
            <person name="Weinstock G."/>
            <person name="Sodergren E."/>
            <person name="Clifton S."/>
            <person name="Fulton L."/>
            <person name="Fulton B."/>
            <person name="Courtney L."/>
            <person name="Fronick C."/>
            <person name="Harrison M."/>
            <person name="Strong C."/>
            <person name="Farmer C."/>
            <person name="Delahaunty K."/>
            <person name="Markovic C."/>
            <person name="Hall O."/>
            <person name="Minx P."/>
            <person name="Tomlinson C."/>
            <person name="Mitreva M."/>
            <person name="Hou S."/>
            <person name="Chen J."/>
            <person name="Wollam A."/>
            <person name="Pepin K.H."/>
            <person name="Johnson M."/>
            <person name="Bhonagiri V."/>
            <person name="Zhang X."/>
            <person name="Suruliraj S."/>
            <person name="Warren W."/>
            <person name="Chinwalla A."/>
            <person name="Mardis E.R."/>
            <person name="Wilson R.K."/>
        </authorList>
    </citation>
    <scope>NUCLEOTIDE SEQUENCE [LARGE SCALE GENOMIC DNA]</scope>
    <source>
        <strain evidence="1 2">KLE1255</strain>
    </source>
</reference>
<dbReference type="BioCyc" id="FCF748224-HMP:GTSS-143-MONOMER"/>
<dbReference type="RefSeq" id="WP_005941821.1">
    <property type="nucleotide sequence ID" value="NZ_GL538315.1"/>
</dbReference>
<evidence type="ECO:0008006" key="3">
    <source>
        <dbReference type="Google" id="ProtNLM"/>
    </source>
</evidence>
<name>E2ZIG7_9FIRM</name>
<dbReference type="EMBL" id="AECU01000119">
    <property type="protein sequence ID" value="EFQ07025.1"/>
    <property type="molecule type" value="Genomic_DNA"/>
</dbReference>
<organism evidence="1 2">
    <name type="scientific">Faecalibacterium cf. prausnitzii KLE1255</name>
    <dbReference type="NCBI Taxonomy" id="748224"/>
    <lineage>
        <taxon>Bacteria</taxon>
        <taxon>Bacillati</taxon>
        <taxon>Bacillota</taxon>
        <taxon>Clostridia</taxon>
        <taxon>Eubacteriales</taxon>
        <taxon>Oscillospiraceae</taxon>
        <taxon>Faecalibacterium</taxon>
    </lineage>
</organism>
<gene>
    <name evidence="1" type="ORF">HMPREF9436_01461</name>
</gene>
<protein>
    <recommendedName>
        <fullName evidence="3">DUF669 domain-containing protein</fullName>
    </recommendedName>
</protein>
<sequence>MSELNYASALAALDGEFESASAQTGGSGVPAGRYNAILKEAKIVARTGGGIALSVSFIVTEGPYKGRYAFTSYGLSKNGLPFFKGFLQMIQLPLTKLSELEKALPLFPGHMCVIDVRPDRKNPQYTMTYVDRYLGMGNVADYLKPPAQPAAQDDLIPVDEPDDFPFN</sequence>
<dbReference type="HOGENOM" id="CLU_1592069_0_0_9"/>
<dbReference type="STRING" id="748224.HMPREF9436_01461"/>
<evidence type="ECO:0000313" key="2">
    <source>
        <dbReference type="Proteomes" id="UP000006028"/>
    </source>
</evidence>
<comment type="caution">
    <text evidence="1">The sequence shown here is derived from an EMBL/GenBank/DDBJ whole genome shotgun (WGS) entry which is preliminary data.</text>
</comment>
<accession>E2ZIG7</accession>
<proteinExistence type="predicted"/>
<evidence type="ECO:0000313" key="1">
    <source>
        <dbReference type="EMBL" id="EFQ07025.1"/>
    </source>
</evidence>
<dbReference type="AlphaFoldDB" id="E2ZIG7"/>